<keyword evidence="9" id="KW-1185">Reference proteome</keyword>
<comment type="subcellular location">
    <subcellularLocation>
        <location evidence="1">Cell membrane</location>
        <topology evidence="1">Multi-pass membrane protein</topology>
    </subcellularLocation>
</comment>
<evidence type="ECO:0000256" key="5">
    <source>
        <dbReference type="ARBA" id="ARBA00022989"/>
    </source>
</evidence>
<gene>
    <name evidence="8" type="ORF">AM592_21380</name>
</gene>
<dbReference type="PATRIC" id="fig|1441095.3.peg.4737"/>
<organism evidence="8 9">
    <name type="scientific">Bacillus gobiensis</name>
    <dbReference type="NCBI Taxonomy" id="1441095"/>
    <lineage>
        <taxon>Bacteria</taxon>
        <taxon>Bacillati</taxon>
        <taxon>Bacillota</taxon>
        <taxon>Bacilli</taxon>
        <taxon>Bacillales</taxon>
        <taxon>Bacillaceae</taxon>
        <taxon>Bacillus</taxon>
    </lineage>
</organism>
<comment type="similarity">
    <text evidence="2">Belongs to the UPF0410 family.</text>
</comment>
<evidence type="ECO:0000256" key="1">
    <source>
        <dbReference type="ARBA" id="ARBA00004651"/>
    </source>
</evidence>
<evidence type="ECO:0008006" key="10">
    <source>
        <dbReference type="Google" id="ProtNLM"/>
    </source>
</evidence>
<dbReference type="AlphaFoldDB" id="A0A0M4GCT8"/>
<dbReference type="OrthoDB" id="1632160at2"/>
<protein>
    <recommendedName>
        <fullName evidence="10">Transglycosylase</fullName>
    </recommendedName>
</protein>
<dbReference type="InterPro" id="IPR007341">
    <property type="entry name" value="Transgly_assoc"/>
</dbReference>
<feature type="transmembrane region" description="Helical" evidence="7">
    <location>
        <begin position="30"/>
        <end position="48"/>
    </location>
</feature>
<evidence type="ECO:0000256" key="6">
    <source>
        <dbReference type="ARBA" id="ARBA00023136"/>
    </source>
</evidence>
<keyword evidence="6 7" id="KW-0472">Membrane</keyword>
<keyword evidence="4 7" id="KW-0812">Transmembrane</keyword>
<keyword evidence="5 7" id="KW-1133">Transmembrane helix</keyword>
<dbReference type="PANTHER" id="PTHR33884">
    <property type="entry name" value="UPF0410 PROTEIN YMGE"/>
    <property type="match status" value="1"/>
</dbReference>
<keyword evidence="3" id="KW-1003">Cell membrane</keyword>
<reference evidence="8 9" key="2">
    <citation type="journal article" date="2016" name="Int. J. Syst. Evol. Microbiol.">
        <title>Bacillus gobiensis sp. nov., isolated from a soil sample.</title>
        <authorList>
            <person name="Liu B."/>
            <person name="Liu G.H."/>
            <person name="Cetin S."/>
            <person name="Schumann P."/>
            <person name="Pan Z.Z."/>
            <person name="Chen Q.Q."/>
        </authorList>
    </citation>
    <scope>NUCLEOTIDE SEQUENCE [LARGE SCALE GENOMIC DNA]</scope>
    <source>
        <strain evidence="8 9">FJAT-4402</strain>
    </source>
</reference>
<evidence type="ECO:0000256" key="4">
    <source>
        <dbReference type="ARBA" id="ARBA00022692"/>
    </source>
</evidence>
<sequence length="87" mass="8862">MLGFLVSLLVAIVIGLIGSAIVGNRMPGGILGAMVAGLVGAWIGHSLLGTWGPTLAGFAILPAIIGAAIFVFILSLIMRNSNRSHSH</sequence>
<dbReference type="EMBL" id="CP012600">
    <property type="protein sequence ID" value="ALC83783.1"/>
    <property type="molecule type" value="Genomic_DNA"/>
</dbReference>
<evidence type="ECO:0000256" key="2">
    <source>
        <dbReference type="ARBA" id="ARBA00011006"/>
    </source>
</evidence>
<feature type="transmembrane region" description="Helical" evidence="7">
    <location>
        <begin position="6"/>
        <end position="23"/>
    </location>
</feature>
<evidence type="ECO:0000313" key="8">
    <source>
        <dbReference type="EMBL" id="ALC83783.1"/>
    </source>
</evidence>
<dbReference type="GO" id="GO:0005886">
    <property type="term" value="C:plasma membrane"/>
    <property type="evidence" value="ECO:0007669"/>
    <property type="project" value="UniProtKB-SubCell"/>
</dbReference>
<reference evidence="9" key="1">
    <citation type="submission" date="2015-08" db="EMBL/GenBank/DDBJ databases">
        <title>Genome sequencing project for genomic taxonomy and phylogenomics of Bacillus-like bacteria.</title>
        <authorList>
            <person name="Liu B."/>
            <person name="Wang J."/>
            <person name="Zhu Y."/>
            <person name="Liu G."/>
            <person name="Chen Q."/>
            <person name="Chen Z."/>
            <person name="Lan J."/>
            <person name="Che J."/>
            <person name="Ge C."/>
            <person name="Shi H."/>
            <person name="Pan Z."/>
            <person name="Liu X."/>
        </authorList>
    </citation>
    <scope>NUCLEOTIDE SEQUENCE [LARGE SCALE GENOMIC DNA]</scope>
    <source>
        <strain evidence="9">FJAT-4402</strain>
    </source>
</reference>
<dbReference type="Pfam" id="PF04226">
    <property type="entry name" value="Transgly_assoc"/>
    <property type="match status" value="1"/>
</dbReference>
<accession>A0A0M4GCT8</accession>
<dbReference type="STRING" id="1441095.AM592_21380"/>
<dbReference type="Proteomes" id="UP000067625">
    <property type="component" value="Chromosome"/>
</dbReference>
<evidence type="ECO:0000256" key="3">
    <source>
        <dbReference type="ARBA" id="ARBA00022475"/>
    </source>
</evidence>
<proteinExistence type="inferred from homology"/>
<evidence type="ECO:0000256" key="7">
    <source>
        <dbReference type="SAM" id="Phobius"/>
    </source>
</evidence>
<name>A0A0M4GCT8_9BACI</name>
<dbReference type="PANTHER" id="PTHR33884:SF3">
    <property type="entry name" value="UPF0410 PROTEIN YMGE"/>
    <property type="match status" value="1"/>
</dbReference>
<evidence type="ECO:0000313" key="9">
    <source>
        <dbReference type="Proteomes" id="UP000067625"/>
    </source>
</evidence>
<feature type="transmembrane region" description="Helical" evidence="7">
    <location>
        <begin position="54"/>
        <end position="77"/>
    </location>
</feature>
<dbReference type="RefSeq" id="WP_053605655.1">
    <property type="nucleotide sequence ID" value="NZ_CP012600.1"/>
</dbReference>